<dbReference type="Pfam" id="PF12697">
    <property type="entry name" value="Abhydrolase_6"/>
    <property type="match status" value="1"/>
</dbReference>
<protein>
    <submittedName>
        <fullName evidence="2">Pimeloyl-ACP methyl ester carboxylesterase</fullName>
    </submittedName>
</protein>
<dbReference type="SUPFAM" id="SSF53474">
    <property type="entry name" value="alpha/beta-Hydrolases"/>
    <property type="match status" value="1"/>
</dbReference>
<feature type="domain" description="AB hydrolase-1" evidence="1">
    <location>
        <begin position="57"/>
        <end position="279"/>
    </location>
</feature>
<dbReference type="EMBL" id="FNPH01000004">
    <property type="protein sequence ID" value="SDY95578.1"/>
    <property type="molecule type" value="Genomic_DNA"/>
</dbReference>
<dbReference type="Proteomes" id="UP000242415">
    <property type="component" value="Unassembled WGS sequence"/>
</dbReference>
<dbReference type="InterPro" id="IPR050266">
    <property type="entry name" value="AB_hydrolase_sf"/>
</dbReference>
<dbReference type="GO" id="GO:0016020">
    <property type="term" value="C:membrane"/>
    <property type="evidence" value="ECO:0007669"/>
    <property type="project" value="TreeGrafter"/>
</dbReference>
<accession>A0A1H3P3E0</accession>
<dbReference type="Gene3D" id="3.40.50.1820">
    <property type="entry name" value="alpha/beta hydrolase"/>
    <property type="match status" value="1"/>
</dbReference>
<dbReference type="PANTHER" id="PTHR43798:SF33">
    <property type="entry name" value="HYDROLASE, PUTATIVE (AFU_ORTHOLOGUE AFUA_2G14860)-RELATED"/>
    <property type="match status" value="1"/>
</dbReference>
<evidence type="ECO:0000313" key="3">
    <source>
        <dbReference type="Proteomes" id="UP000242415"/>
    </source>
</evidence>
<dbReference type="InterPro" id="IPR000073">
    <property type="entry name" value="AB_hydrolase_1"/>
</dbReference>
<sequence length="300" mass="32139">MTGIGAFRSPAARARFHAAYDRAFERLWPMPGEARDVPTSFGTTRVQRCGRVDGEPMVLLHGAGGSCLSWHRHVAALGARHPLVVVDTVGEPGRSVQAGPVRHGRDGARWLAQVLDGVGVSAAHLVGFSYGGWLALQLALHEPARVRTVALVDPAGFAAVRARFYLWLVASGCAALTPPSLRDRAAGWLRNATLRDADLVRLAVAAVAFRRRLPVPRPLTDDELRAVRTPVLALFAQHSAVHDARRVRARAAALLPVVRAEIVPHAGHALLMEHPELVTARILALASTSSPAAGQASHWS</sequence>
<proteinExistence type="predicted"/>
<dbReference type="RefSeq" id="WP_091556366.1">
    <property type="nucleotide sequence ID" value="NZ_FNPH01000004.1"/>
</dbReference>
<organism evidence="2 3">
    <name type="scientific">Micromonospora pattaloongensis</name>
    <dbReference type="NCBI Taxonomy" id="405436"/>
    <lineage>
        <taxon>Bacteria</taxon>
        <taxon>Bacillati</taxon>
        <taxon>Actinomycetota</taxon>
        <taxon>Actinomycetes</taxon>
        <taxon>Micromonosporales</taxon>
        <taxon>Micromonosporaceae</taxon>
        <taxon>Micromonospora</taxon>
    </lineage>
</organism>
<dbReference type="STRING" id="405436.SAMN05444365_104303"/>
<reference evidence="3" key="1">
    <citation type="submission" date="2016-10" db="EMBL/GenBank/DDBJ databases">
        <authorList>
            <person name="Varghese N."/>
            <person name="Submissions S."/>
        </authorList>
    </citation>
    <scope>NUCLEOTIDE SEQUENCE [LARGE SCALE GENOMIC DNA]</scope>
    <source>
        <strain evidence="3">DSM 45245</strain>
    </source>
</reference>
<dbReference type="AlphaFoldDB" id="A0A1H3P3E0"/>
<dbReference type="PANTHER" id="PTHR43798">
    <property type="entry name" value="MONOACYLGLYCEROL LIPASE"/>
    <property type="match status" value="1"/>
</dbReference>
<keyword evidence="3" id="KW-1185">Reference proteome</keyword>
<dbReference type="OrthoDB" id="5513277at2"/>
<dbReference type="InterPro" id="IPR029058">
    <property type="entry name" value="AB_hydrolase_fold"/>
</dbReference>
<gene>
    <name evidence="2" type="ORF">SAMN05444365_104303</name>
</gene>
<dbReference type="GO" id="GO:0003824">
    <property type="term" value="F:catalytic activity"/>
    <property type="evidence" value="ECO:0007669"/>
    <property type="project" value="UniProtKB-ARBA"/>
</dbReference>
<evidence type="ECO:0000313" key="2">
    <source>
        <dbReference type="EMBL" id="SDY95578.1"/>
    </source>
</evidence>
<evidence type="ECO:0000259" key="1">
    <source>
        <dbReference type="Pfam" id="PF12697"/>
    </source>
</evidence>
<name>A0A1H3P3E0_9ACTN</name>